<accession>A0A2N7TUE6</accession>
<reference evidence="2 3" key="1">
    <citation type="submission" date="2018-01" db="EMBL/GenBank/DDBJ databases">
        <title>Halomonas endophytica sp. nov., isolated from storage liquid in the stems of Populus euphratica.</title>
        <authorList>
            <person name="Chen C."/>
        </authorList>
    </citation>
    <scope>NUCLEOTIDE SEQUENCE [LARGE SCALE GENOMIC DNA]</scope>
    <source>
        <strain evidence="2 3">MC28</strain>
    </source>
</reference>
<keyword evidence="1" id="KW-1133">Transmembrane helix</keyword>
<protein>
    <submittedName>
        <fullName evidence="2">Uncharacterized protein</fullName>
    </submittedName>
</protein>
<organism evidence="2 3">
    <name type="scientific">Billgrantia endophytica</name>
    <dbReference type="NCBI Taxonomy" id="2033802"/>
    <lineage>
        <taxon>Bacteria</taxon>
        <taxon>Pseudomonadati</taxon>
        <taxon>Pseudomonadota</taxon>
        <taxon>Gammaproteobacteria</taxon>
        <taxon>Oceanospirillales</taxon>
        <taxon>Halomonadaceae</taxon>
        <taxon>Billgrantia</taxon>
    </lineage>
</organism>
<feature type="transmembrane region" description="Helical" evidence="1">
    <location>
        <begin position="15"/>
        <end position="34"/>
    </location>
</feature>
<dbReference type="EMBL" id="PNRF01000050">
    <property type="protein sequence ID" value="PMR71807.1"/>
    <property type="molecule type" value="Genomic_DNA"/>
</dbReference>
<comment type="caution">
    <text evidence="2">The sequence shown here is derived from an EMBL/GenBank/DDBJ whole genome shotgun (WGS) entry which is preliminary data.</text>
</comment>
<keyword evidence="1" id="KW-0812">Transmembrane</keyword>
<feature type="transmembrane region" description="Helical" evidence="1">
    <location>
        <begin position="40"/>
        <end position="61"/>
    </location>
</feature>
<evidence type="ECO:0000313" key="3">
    <source>
        <dbReference type="Proteomes" id="UP000235803"/>
    </source>
</evidence>
<proteinExistence type="predicted"/>
<sequence>MMVLSQCYSITKNTVNILIVWAVYLFVLNVAMLYEDTAILLWLARIALFVSAVVTVKGYLLKVLESIYVLMTNR</sequence>
<name>A0A2N7TUE6_9GAMM</name>
<dbReference type="AlphaFoldDB" id="A0A2N7TUE6"/>
<evidence type="ECO:0000256" key="1">
    <source>
        <dbReference type="SAM" id="Phobius"/>
    </source>
</evidence>
<evidence type="ECO:0000313" key="2">
    <source>
        <dbReference type="EMBL" id="PMR71807.1"/>
    </source>
</evidence>
<keyword evidence="1" id="KW-0472">Membrane</keyword>
<keyword evidence="3" id="KW-1185">Reference proteome</keyword>
<dbReference type="Proteomes" id="UP000235803">
    <property type="component" value="Unassembled WGS sequence"/>
</dbReference>
<gene>
    <name evidence="2" type="ORF">C1H69_23010</name>
</gene>